<sequence>MNFRYVIVAVAVLAVGIGGFSYIQRLRSSDAPEGFYRVNGRIEVNRVDVAVKYAGRVAAIEVDEGDIVAKGTFVAQMDASETLAQKASAEAAVSRALQQLSEARATVEIREADLRLAEVNLKRAAGLRVGDTVAQSELDRRQAERDVKAATRDAARAAVGSAEAAVEAAKANVQEISAVLDDMRLIAPVTARVEYRLAEPGEVLGAGGRVLTLLDLSDVYMTVFVPTEYVGRVAYGDEARVVFDAIPAYVFPATVSFISGEAQFTPKYVETEEERQKLMYRVKLRFAPDLLKRYLDYVKAGLTADAYLRVAPQAEWPESLKPNLPEAGSQTPATAGGKG</sequence>
<dbReference type="Gene3D" id="2.40.30.170">
    <property type="match status" value="1"/>
</dbReference>
<dbReference type="Proteomes" id="UP000541109">
    <property type="component" value="Unassembled WGS sequence"/>
</dbReference>
<comment type="caution">
    <text evidence="3">The sequence shown here is derived from an EMBL/GenBank/DDBJ whole genome shotgun (WGS) entry which is preliminary data.</text>
</comment>
<feature type="region of interest" description="Disordered" evidence="1">
    <location>
        <begin position="319"/>
        <end position="339"/>
    </location>
</feature>
<name>A0A839AG10_9HYPH</name>
<dbReference type="GO" id="GO:0005886">
    <property type="term" value="C:plasma membrane"/>
    <property type="evidence" value="ECO:0007669"/>
    <property type="project" value="TreeGrafter"/>
</dbReference>
<dbReference type="Gene3D" id="1.10.287.470">
    <property type="entry name" value="Helix hairpin bin"/>
    <property type="match status" value="1"/>
</dbReference>
<proteinExistence type="predicted"/>
<dbReference type="PANTHER" id="PTHR30438">
    <property type="entry name" value="36 KDA ANTIGEN-RELATED"/>
    <property type="match status" value="1"/>
</dbReference>
<dbReference type="SUPFAM" id="SSF111369">
    <property type="entry name" value="HlyD-like secretion proteins"/>
    <property type="match status" value="1"/>
</dbReference>
<keyword evidence="2" id="KW-0472">Membrane</keyword>
<dbReference type="EMBL" id="JACFXV010000054">
    <property type="protein sequence ID" value="MBA5778065.1"/>
    <property type="molecule type" value="Genomic_DNA"/>
</dbReference>
<evidence type="ECO:0000313" key="3">
    <source>
        <dbReference type="EMBL" id="MBA5778065.1"/>
    </source>
</evidence>
<dbReference type="AlphaFoldDB" id="A0A839AG10"/>
<dbReference type="RefSeq" id="WP_182166083.1">
    <property type="nucleotide sequence ID" value="NZ_JACFXV010000054.1"/>
</dbReference>
<reference evidence="3 4" key="1">
    <citation type="submission" date="2020-07" db="EMBL/GenBank/DDBJ databases">
        <title>Stappia sp., F7233, whole genome shotgun sequencing project.</title>
        <authorList>
            <person name="Jiang S."/>
            <person name="Liu Z.W."/>
            <person name="Du Z.J."/>
        </authorList>
    </citation>
    <scope>NUCLEOTIDE SEQUENCE [LARGE SCALE GENOMIC DNA]</scope>
    <source>
        <strain evidence="3 4">F7233</strain>
    </source>
</reference>
<keyword evidence="4" id="KW-1185">Reference proteome</keyword>
<protein>
    <submittedName>
        <fullName evidence="3">HlyD family efflux transporter periplasmic adaptor subunit</fullName>
    </submittedName>
</protein>
<keyword evidence="2" id="KW-1133">Transmembrane helix</keyword>
<keyword evidence="2" id="KW-0812">Transmembrane</keyword>
<evidence type="ECO:0000256" key="1">
    <source>
        <dbReference type="SAM" id="MobiDB-lite"/>
    </source>
</evidence>
<feature type="transmembrane region" description="Helical" evidence="2">
    <location>
        <begin position="6"/>
        <end position="23"/>
    </location>
</feature>
<accession>A0A839AG10</accession>
<gene>
    <name evidence="3" type="ORF">H2509_13125</name>
</gene>
<dbReference type="Gene3D" id="2.40.50.100">
    <property type="match status" value="1"/>
</dbReference>
<evidence type="ECO:0000256" key="2">
    <source>
        <dbReference type="SAM" id="Phobius"/>
    </source>
</evidence>
<evidence type="ECO:0000313" key="4">
    <source>
        <dbReference type="Proteomes" id="UP000541109"/>
    </source>
</evidence>
<organism evidence="3 4">
    <name type="scientific">Stappia albiluteola</name>
    <dbReference type="NCBI Taxonomy" id="2758565"/>
    <lineage>
        <taxon>Bacteria</taxon>
        <taxon>Pseudomonadati</taxon>
        <taxon>Pseudomonadota</taxon>
        <taxon>Alphaproteobacteria</taxon>
        <taxon>Hyphomicrobiales</taxon>
        <taxon>Stappiaceae</taxon>
        <taxon>Stappia</taxon>
    </lineage>
</organism>
<dbReference type="PANTHER" id="PTHR30438:SF2">
    <property type="entry name" value="MEMBRANE PROTEIN"/>
    <property type="match status" value="1"/>
</dbReference>